<dbReference type="HOGENOM" id="CLU_046369_3_1_0"/>
<dbReference type="eggNOG" id="COG0457">
    <property type="taxonomic scope" value="Bacteria"/>
</dbReference>
<reference evidence="2 3" key="1">
    <citation type="journal article" date="2014" name="Genome Announc.">
        <title>Genome Sequence and Methylome of Soil Bacterium Gemmatirosa kalamazoonensis KBS708T, a Member of the Rarely Cultivated Gemmatimonadetes Phylum.</title>
        <authorList>
            <person name="Debruyn J.M."/>
            <person name="Radosevich M."/>
            <person name="Wommack K.E."/>
            <person name="Polson S.W."/>
            <person name="Hauser L.J."/>
            <person name="Fawaz M.N."/>
            <person name="Korlach J."/>
            <person name="Tsai Y.C."/>
        </authorList>
    </citation>
    <scope>NUCLEOTIDE SEQUENCE [LARGE SCALE GENOMIC DNA]</scope>
    <source>
        <strain evidence="2 3">KBS708</strain>
    </source>
</reference>
<keyword evidence="1" id="KW-0732">Signal</keyword>
<gene>
    <name evidence="2" type="ORF">J421_2718</name>
</gene>
<organism evidence="2 3">
    <name type="scientific">Gemmatirosa kalamazoonensis</name>
    <dbReference type="NCBI Taxonomy" id="861299"/>
    <lineage>
        <taxon>Bacteria</taxon>
        <taxon>Pseudomonadati</taxon>
        <taxon>Gemmatimonadota</taxon>
        <taxon>Gemmatimonadia</taxon>
        <taxon>Gemmatimonadales</taxon>
        <taxon>Gemmatimonadaceae</taxon>
        <taxon>Gemmatirosa</taxon>
    </lineage>
</organism>
<dbReference type="InParanoid" id="W0RIV4"/>
<dbReference type="InterPro" id="IPR011990">
    <property type="entry name" value="TPR-like_helical_dom_sf"/>
</dbReference>
<dbReference type="STRING" id="861299.J421_2718"/>
<evidence type="ECO:0000313" key="3">
    <source>
        <dbReference type="Proteomes" id="UP000019151"/>
    </source>
</evidence>
<accession>W0RIV4</accession>
<evidence type="ECO:0000256" key="1">
    <source>
        <dbReference type="SAM" id="SignalP"/>
    </source>
</evidence>
<feature type="chain" id="PRO_5004795063" description="Tetratricopeptide repeat-containing protein" evidence="1">
    <location>
        <begin position="21"/>
        <end position="258"/>
    </location>
</feature>
<sequence length="258" mass="28239">MTLRAALLALALWTVPALHASVARAQSVAEHIAAGDRDRDTNPASALAHFDAALAAEPNNFDALIKAADAAVEAGQLSTNDRDARTAMYHRAEQYARRAVQVSPDSAEGHFQLARAVGRNAQTMGARDKVKYAGEVRAQALEALRLNPRHDGALHVMGVWNAEVMRISGIERFMAKNFLGGKIFNSASWNDAQRYLEEAVQIAPTRLTHRIDLAEVYADRGDKAKAREQIDYILRAPITESSDPAFKREASALMAKLR</sequence>
<dbReference type="OrthoDB" id="185431at2"/>
<name>W0RIV4_9BACT</name>
<dbReference type="SUPFAM" id="SSF48452">
    <property type="entry name" value="TPR-like"/>
    <property type="match status" value="1"/>
</dbReference>
<feature type="signal peptide" evidence="1">
    <location>
        <begin position="1"/>
        <end position="20"/>
    </location>
</feature>
<proteinExistence type="predicted"/>
<keyword evidence="3" id="KW-1185">Reference proteome</keyword>
<dbReference type="Gene3D" id="1.25.40.10">
    <property type="entry name" value="Tetratricopeptide repeat domain"/>
    <property type="match status" value="1"/>
</dbReference>
<dbReference type="KEGG" id="gba:J421_2718"/>
<protein>
    <recommendedName>
        <fullName evidence="4">Tetratricopeptide repeat-containing protein</fullName>
    </recommendedName>
</protein>
<dbReference type="RefSeq" id="WP_025411725.1">
    <property type="nucleotide sequence ID" value="NZ_CP007128.1"/>
</dbReference>
<dbReference type="EMBL" id="CP007128">
    <property type="protein sequence ID" value="AHG90255.1"/>
    <property type="molecule type" value="Genomic_DNA"/>
</dbReference>
<evidence type="ECO:0000313" key="2">
    <source>
        <dbReference type="EMBL" id="AHG90255.1"/>
    </source>
</evidence>
<dbReference type="Proteomes" id="UP000019151">
    <property type="component" value="Chromosome"/>
</dbReference>
<evidence type="ECO:0008006" key="4">
    <source>
        <dbReference type="Google" id="ProtNLM"/>
    </source>
</evidence>
<dbReference type="AlphaFoldDB" id="W0RIV4"/>